<gene>
    <name evidence="8" type="ORF">C6P45_003567</name>
</gene>
<evidence type="ECO:0000256" key="5">
    <source>
        <dbReference type="ARBA" id="ARBA00023242"/>
    </source>
</evidence>
<dbReference type="Proteomes" id="UP000750334">
    <property type="component" value="Unassembled WGS sequence"/>
</dbReference>
<dbReference type="GO" id="GO:0005634">
    <property type="term" value="C:nucleus"/>
    <property type="evidence" value="ECO:0007669"/>
    <property type="project" value="UniProtKB-SubCell"/>
</dbReference>
<dbReference type="Pfam" id="PF00172">
    <property type="entry name" value="Zn_clus"/>
    <property type="match status" value="1"/>
</dbReference>
<feature type="domain" description="Zn(2)-C6 fungal-type" evidence="7">
    <location>
        <begin position="22"/>
        <end position="51"/>
    </location>
</feature>
<name>A0A9P6WDT3_MAUEX</name>
<dbReference type="PANTHER" id="PTHR46910:SF3">
    <property type="entry name" value="HALOTOLERANCE PROTEIN 9-RELATED"/>
    <property type="match status" value="1"/>
</dbReference>
<dbReference type="CDD" id="cd12148">
    <property type="entry name" value="fungal_TF_MHR"/>
    <property type="match status" value="1"/>
</dbReference>
<dbReference type="EMBL" id="PUHR01000038">
    <property type="protein sequence ID" value="KAG0669577.1"/>
    <property type="molecule type" value="Genomic_DNA"/>
</dbReference>
<dbReference type="SUPFAM" id="SSF57701">
    <property type="entry name" value="Zn2/Cys6 DNA-binding domain"/>
    <property type="match status" value="1"/>
</dbReference>
<accession>A0A9P6WDT3</accession>
<evidence type="ECO:0000313" key="8">
    <source>
        <dbReference type="EMBL" id="KAG0669577.1"/>
    </source>
</evidence>
<evidence type="ECO:0000256" key="6">
    <source>
        <dbReference type="SAM" id="MobiDB-lite"/>
    </source>
</evidence>
<keyword evidence="4" id="KW-0238">DNA-binding</keyword>
<dbReference type="AlphaFoldDB" id="A0A9P6WDT3"/>
<dbReference type="SMART" id="SM00066">
    <property type="entry name" value="GAL4"/>
    <property type="match status" value="1"/>
</dbReference>
<evidence type="ECO:0000256" key="4">
    <source>
        <dbReference type="ARBA" id="ARBA00023125"/>
    </source>
</evidence>
<dbReference type="Gene3D" id="4.10.240.10">
    <property type="entry name" value="Zn(2)-C6 fungal-type DNA-binding domain"/>
    <property type="match status" value="1"/>
</dbReference>
<dbReference type="InterPro" id="IPR036864">
    <property type="entry name" value="Zn2-C6_fun-type_DNA-bd_sf"/>
</dbReference>
<dbReference type="PROSITE" id="PS50048">
    <property type="entry name" value="ZN2_CY6_FUNGAL_2"/>
    <property type="match status" value="1"/>
</dbReference>
<dbReference type="GO" id="GO:0008270">
    <property type="term" value="F:zinc ion binding"/>
    <property type="evidence" value="ECO:0007669"/>
    <property type="project" value="InterPro"/>
</dbReference>
<dbReference type="PANTHER" id="PTHR46910">
    <property type="entry name" value="TRANSCRIPTION FACTOR PDR1"/>
    <property type="match status" value="1"/>
</dbReference>
<protein>
    <recommendedName>
        <fullName evidence="7">Zn(2)-C6 fungal-type domain-containing protein</fullName>
    </recommendedName>
</protein>
<dbReference type="GO" id="GO:0045944">
    <property type="term" value="P:positive regulation of transcription by RNA polymerase II"/>
    <property type="evidence" value="ECO:0007669"/>
    <property type="project" value="UniProtKB-ARBA"/>
</dbReference>
<evidence type="ECO:0000259" key="7">
    <source>
        <dbReference type="PROSITE" id="PS50048"/>
    </source>
</evidence>
<proteinExistence type="predicted"/>
<sequence length="810" mass="93379">MNASHDNRIDKNKKKSSRVSKACNTCRVRKIKCNGKNPCESCAHSGVECTFDDRRTLRPTLYKNEDDIRKDLRTLTTCVNALSKLKSIDPAKLDPLVNDLQSKLSGFRNDMRLTVETNKVAEYDVDASIETELLDSDPIRFSRFIDAVIDENELKPVVDGYFGLYSPLSLLTNQGFGWLFKKLFNSNLDHSKVKMTFYLYMRFFDLSNYCSNQTTKNIKDPLKTYKEEYIPGSVECTEQDIVDRMLNRYFLLLDMPQDKTIEFNDPKAILSFLNEQIDNVRKFSTLAGTSPQMLGSYYEVDHILSLLSKKCEHILRKSTHSDLQISILLLGQIGYSNDRDENGHGREVISIVVQNLITAGLNRWEYYVGLDETTANNYRLLWWRSVWWDRWASVSTGKPFMIDEKISFCLLPREWVRLGLNEQMSCEMLLTTVNFTNESVTDEIFVDVSQHVLSKLITIEFQSILYNNEFTDYRIFSSKYPFFEKTLHDLLSQIEQLIWKFAKLDELMKPQIGDLVPENPRFHVYLTMKYCNVEALNMIESILIRFANSPRTQDKNLIKKLILKHRLDIFKISSESLQNLSNIKTVFYNTEYSKLITMFFMHVIIYSIDNPACNMINTIHNVCTIVNNSRLCSQMSAITTLNDAIRGTNGSNLPTYFSFVLTRIFLQIYMEKRNITEEYLLSELAKLDKNSESMCRDILDINSPCYTILLSKIANSPLHTKILKDVNRVTKTKFMDNFTPPVSSSGTNSEVANNNSGSVSTVSNPNANSEVFTTLDDFLQMNAFSEIYEVLWGDLDDSSPEIHENSKLAE</sequence>
<dbReference type="GO" id="GO:0006351">
    <property type="term" value="P:DNA-templated transcription"/>
    <property type="evidence" value="ECO:0007669"/>
    <property type="project" value="InterPro"/>
</dbReference>
<dbReference type="GO" id="GO:0003677">
    <property type="term" value="F:DNA binding"/>
    <property type="evidence" value="ECO:0007669"/>
    <property type="project" value="UniProtKB-KW"/>
</dbReference>
<dbReference type="PROSITE" id="PS00463">
    <property type="entry name" value="ZN2_CY6_FUNGAL_1"/>
    <property type="match status" value="1"/>
</dbReference>
<dbReference type="GO" id="GO:0000981">
    <property type="term" value="F:DNA-binding transcription factor activity, RNA polymerase II-specific"/>
    <property type="evidence" value="ECO:0007669"/>
    <property type="project" value="InterPro"/>
</dbReference>
<comment type="subcellular location">
    <subcellularLocation>
        <location evidence="1">Nucleus</location>
    </subcellularLocation>
</comment>
<comment type="caution">
    <text evidence="8">The sequence shown here is derived from an EMBL/GenBank/DDBJ whole genome shotgun (WGS) entry which is preliminary data.</text>
</comment>
<organism evidence="8 9">
    <name type="scientific">Maudiozyma exigua</name>
    <name type="common">Yeast</name>
    <name type="synonym">Kazachstania exigua</name>
    <dbReference type="NCBI Taxonomy" id="34358"/>
    <lineage>
        <taxon>Eukaryota</taxon>
        <taxon>Fungi</taxon>
        <taxon>Dikarya</taxon>
        <taxon>Ascomycota</taxon>
        <taxon>Saccharomycotina</taxon>
        <taxon>Saccharomycetes</taxon>
        <taxon>Saccharomycetales</taxon>
        <taxon>Saccharomycetaceae</taxon>
        <taxon>Maudiozyma</taxon>
    </lineage>
</organism>
<dbReference type="InterPro" id="IPR050987">
    <property type="entry name" value="AtrR-like"/>
</dbReference>
<feature type="region of interest" description="Disordered" evidence="6">
    <location>
        <begin position="740"/>
        <end position="766"/>
    </location>
</feature>
<keyword evidence="2" id="KW-0479">Metal-binding</keyword>
<evidence type="ECO:0000313" key="9">
    <source>
        <dbReference type="Proteomes" id="UP000750334"/>
    </source>
</evidence>
<feature type="compositionally biased region" description="Low complexity" evidence="6">
    <location>
        <begin position="751"/>
        <end position="766"/>
    </location>
</feature>
<evidence type="ECO:0000256" key="3">
    <source>
        <dbReference type="ARBA" id="ARBA00022833"/>
    </source>
</evidence>
<dbReference type="Pfam" id="PF04082">
    <property type="entry name" value="Fungal_trans"/>
    <property type="match status" value="1"/>
</dbReference>
<feature type="compositionally biased region" description="Polar residues" evidence="6">
    <location>
        <begin position="740"/>
        <end position="750"/>
    </location>
</feature>
<evidence type="ECO:0000256" key="2">
    <source>
        <dbReference type="ARBA" id="ARBA00022723"/>
    </source>
</evidence>
<dbReference type="InterPro" id="IPR007219">
    <property type="entry name" value="XnlR_reg_dom"/>
</dbReference>
<keyword evidence="5" id="KW-0539">Nucleus</keyword>
<dbReference type="CDD" id="cd00067">
    <property type="entry name" value="GAL4"/>
    <property type="match status" value="1"/>
</dbReference>
<dbReference type="InterPro" id="IPR001138">
    <property type="entry name" value="Zn2Cys6_DnaBD"/>
</dbReference>
<keyword evidence="3" id="KW-0862">Zinc</keyword>
<reference evidence="8 9" key="1">
    <citation type="submission" date="2020-11" db="EMBL/GenBank/DDBJ databases">
        <title>Kefir isolates.</title>
        <authorList>
            <person name="Marcisauskas S."/>
            <person name="Kim Y."/>
            <person name="Blasche S."/>
        </authorList>
    </citation>
    <scope>NUCLEOTIDE SEQUENCE [LARGE SCALE GENOMIC DNA]</scope>
    <source>
        <strain evidence="8 9">OG2</strain>
    </source>
</reference>
<dbReference type="OrthoDB" id="5600212at2759"/>
<evidence type="ECO:0000256" key="1">
    <source>
        <dbReference type="ARBA" id="ARBA00004123"/>
    </source>
</evidence>
<keyword evidence="9" id="KW-1185">Reference proteome</keyword>